<gene>
    <name evidence="1" type="ORF">B6254_0397</name>
</gene>
<name>A0A2S1KP83_9LACO</name>
<reference evidence="1 2" key="1">
    <citation type="submission" date="2017-04" db="EMBL/GenBank/DDBJ databases">
        <title>Weissella cibaria strain m2 complete genome.</title>
        <authorList>
            <person name="Pan Q."/>
            <person name="Tan M."/>
            <person name="Yao F."/>
            <person name="Su S."/>
        </authorList>
    </citation>
    <scope>NUCLEOTIDE SEQUENCE [LARGE SCALE GENOMIC DNA]</scope>
    <source>
        <strain evidence="1 2">M2</strain>
    </source>
</reference>
<protein>
    <submittedName>
        <fullName evidence="1">Uncharacterized protein</fullName>
    </submittedName>
</protein>
<accession>A0A2S1KP83</accession>
<evidence type="ECO:0000313" key="2">
    <source>
        <dbReference type="Proteomes" id="UP000244870"/>
    </source>
</evidence>
<dbReference type="EMBL" id="CP020928">
    <property type="protein sequence ID" value="AWF94830.1"/>
    <property type="molecule type" value="Genomic_DNA"/>
</dbReference>
<organism evidence="1 2">
    <name type="scientific">Weissella cibaria</name>
    <dbReference type="NCBI Taxonomy" id="137591"/>
    <lineage>
        <taxon>Bacteria</taxon>
        <taxon>Bacillati</taxon>
        <taxon>Bacillota</taxon>
        <taxon>Bacilli</taxon>
        <taxon>Lactobacillales</taxon>
        <taxon>Lactobacillaceae</taxon>
        <taxon>Weissella</taxon>
    </lineage>
</organism>
<proteinExistence type="predicted"/>
<dbReference type="AlphaFoldDB" id="A0A2S1KP83"/>
<dbReference type="Proteomes" id="UP000244870">
    <property type="component" value="Chromosome"/>
</dbReference>
<evidence type="ECO:0000313" key="1">
    <source>
        <dbReference type="EMBL" id="AWF94830.1"/>
    </source>
</evidence>
<sequence>MAMNKTILKAIERIRWNTEHHFLHIKNQHEIAPQIGVQFSMGYTDARFIQFFLEDQEDQTDLWDEFTKTFEEISEYELAFIKGGLAGFNEQYGSEDQMKHYEATQTAMLLILDKVRFLALTY</sequence>